<accession>A0ABW8C9R5</accession>
<reference evidence="1 2" key="1">
    <citation type="submission" date="2024-10" db="EMBL/GenBank/DDBJ databases">
        <title>The Natural Products Discovery Center: Release of the First 8490 Sequenced Strains for Exploring Actinobacteria Biosynthetic Diversity.</title>
        <authorList>
            <person name="Kalkreuter E."/>
            <person name="Kautsar S.A."/>
            <person name="Yang D."/>
            <person name="Bader C.D."/>
            <person name="Teijaro C.N."/>
            <person name="Fluegel L."/>
            <person name="Davis C.M."/>
            <person name="Simpson J.R."/>
            <person name="Lauterbach L."/>
            <person name="Steele A.D."/>
            <person name="Gui C."/>
            <person name="Meng S."/>
            <person name="Li G."/>
            <person name="Viehrig K."/>
            <person name="Ye F."/>
            <person name="Su P."/>
            <person name="Kiefer A.F."/>
            <person name="Nichols A."/>
            <person name="Cepeda A.J."/>
            <person name="Yan W."/>
            <person name="Fan B."/>
            <person name="Jiang Y."/>
            <person name="Adhikari A."/>
            <person name="Zheng C.-J."/>
            <person name="Schuster L."/>
            <person name="Cowan T.M."/>
            <person name="Smanski M.J."/>
            <person name="Chevrette M.G."/>
            <person name="De Carvalho L.P.S."/>
            <person name="Shen B."/>
        </authorList>
    </citation>
    <scope>NUCLEOTIDE SEQUENCE [LARGE SCALE GENOMIC DNA]</scope>
    <source>
        <strain evidence="1 2">NPDC053399</strain>
    </source>
</reference>
<dbReference type="EMBL" id="JBITYG010000006">
    <property type="protein sequence ID" value="MFI9103154.1"/>
    <property type="molecule type" value="Genomic_DNA"/>
</dbReference>
<organism evidence="1 2">
    <name type="scientific">Streptomyces fildesensis</name>
    <dbReference type="NCBI Taxonomy" id="375757"/>
    <lineage>
        <taxon>Bacteria</taxon>
        <taxon>Bacillati</taxon>
        <taxon>Actinomycetota</taxon>
        <taxon>Actinomycetes</taxon>
        <taxon>Kitasatosporales</taxon>
        <taxon>Streptomycetaceae</taxon>
        <taxon>Streptomyces</taxon>
    </lineage>
</organism>
<comment type="caution">
    <text evidence="1">The sequence shown here is derived from an EMBL/GenBank/DDBJ whole genome shotgun (WGS) entry which is preliminary data.</text>
</comment>
<sequence length="120" mass="12890">MRKSPHAAAAADFLAFLTNPANSAKLAQFFPPARSSQLTGQTLAKSAPLLKPAQLQSVVIDGISKGVDKPSQVGMDEIKQTVRAALDPLWKSSPSFSHGISLWSRWCICPTAACSPCRRR</sequence>
<dbReference type="Proteomes" id="UP001614394">
    <property type="component" value="Unassembled WGS sequence"/>
</dbReference>
<dbReference type="RefSeq" id="WP_399652260.1">
    <property type="nucleotide sequence ID" value="NZ_JBITYG010000006.1"/>
</dbReference>
<gene>
    <name evidence="1" type="ORF">ACIGXA_21790</name>
</gene>
<name>A0ABW8C9R5_9ACTN</name>
<protein>
    <submittedName>
        <fullName evidence="1">Uncharacterized protein</fullName>
    </submittedName>
</protein>
<dbReference type="SUPFAM" id="SSF53850">
    <property type="entry name" value="Periplasmic binding protein-like II"/>
    <property type="match status" value="1"/>
</dbReference>
<dbReference type="Gene3D" id="3.40.190.10">
    <property type="entry name" value="Periplasmic binding protein-like II"/>
    <property type="match status" value="1"/>
</dbReference>
<evidence type="ECO:0000313" key="2">
    <source>
        <dbReference type="Proteomes" id="UP001614394"/>
    </source>
</evidence>
<evidence type="ECO:0000313" key="1">
    <source>
        <dbReference type="EMBL" id="MFI9103154.1"/>
    </source>
</evidence>
<proteinExistence type="predicted"/>
<keyword evidence="2" id="KW-1185">Reference proteome</keyword>